<comment type="caution">
    <text evidence="2">The sequence shown here is derived from an EMBL/GenBank/DDBJ whole genome shotgun (WGS) entry which is preliminary data.</text>
</comment>
<name>A0ABX0XEW3_9BACT</name>
<sequence>MNNLRYICLFALFLAPYFGGFFAQSADEVVLINFDGEQLDLSDSPYHITEIISIQTDARSPIGIAYRGHNSTPHYIRLEGSQEKALASLLNKATQDDQLPQAILRVTGLAANQQISFMSTRINLALEAELLLPTTEGGYLVYGPVRKVRRESAGYVKRSVPGKLTELLDQVIASLVQLPGAGGVARKISGAEANSPPEIYPVQQLAGSEIPDGIYESFLDFRAGRPSTLVTVAPGTPELIYIDEERKKYHKVLFSRPDEINKRAFREIWGVQQGGHSYFRLPDGSFYQLQRTPENDFLVSIPNGLVLMKYDASVAEATFYYGLTGGLLVANLKYPYGGEISTFRYNLAAGQFEPAHPELSSAPAARLLVTNSRFSKKKHQLLIQKENGLSTLLIPAGITEVPASDTICFRIGEEDVSCEPVPPAGSLSGHQLGKIVVLGSDRYRIDWLAGPEIDAMLDISDPD</sequence>
<keyword evidence="1" id="KW-0732">Signal</keyword>
<feature type="chain" id="PRO_5045578678" evidence="1">
    <location>
        <begin position="24"/>
        <end position="463"/>
    </location>
</feature>
<keyword evidence="3" id="KW-1185">Reference proteome</keyword>
<accession>A0ABX0XEW3</accession>
<dbReference type="RefSeq" id="WP_168039364.1">
    <property type="nucleotide sequence ID" value="NZ_JAATJH010000006.1"/>
</dbReference>
<feature type="signal peptide" evidence="1">
    <location>
        <begin position="1"/>
        <end position="23"/>
    </location>
</feature>
<evidence type="ECO:0000313" key="2">
    <source>
        <dbReference type="EMBL" id="NJC27865.1"/>
    </source>
</evidence>
<reference evidence="2 3" key="1">
    <citation type="submission" date="2020-03" db="EMBL/GenBank/DDBJ databases">
        <title>Genomic Encyclopedia of Type Strains, Phase IV (KMG-IV): sequencing the most valuable type-strain genomes for metagenomic binning, comparative biology and taxonomic classification.</title>
        <authorList>
            <person name="Goeker M."/>
        </authorList>
    </citation>
    <scope>NUCLEOTIDE SEQUENCE [LARGE SCALE GENOMIC DNA]</scope>
    <source>
        <strain evidence="2 3">DSM 105096</strain>
    </source>
</reference>
<protein>
    <submittedName>
        <fullName evidence="2">Uncharacterized protein</fullName>
    </submittedName>
</protein>
<evidence type="ECO:0000256" key="1">
    <source>
        <dbReference type="SAM" id="SignalP"/>
    </source>
</evidence>
<dbReference type="Proteomes" id="UP000770785">
    <property type="component" value="Unassembled WGS sequence"/>
</dbReference>
<organism evidence="2 3">
    <name type="scientific">Neolewinella antarctica</name>
    <dbReference type="NCBI Taxonomy" id="442734"/>
    <lineage>
        <taxon>Bacteria</taxon>
        <taxon>Pseudomonadati</taxon>
        <taxon>Bacteroidota</taxon>
        <taxon>Saprospiria</taxon>
        <taxon>Saprospirales</taxon>
        <taxon>Lewinellaceae</taxon>
        <taxon>Neolewinella</taxon>
    </lineage>
</organism>
<gene>
    <name evidence="2" type="ORF">GGR27_003383</name>
</gene>
<evidence type="ECO:0000313" key="3">
    <source>
        <dbReference type="Proteomes" id="UP000770785"/>
    </source>
</evidence>
<proteinExistence type="predicted"/>
<dbReference type="EMBL" id="JAATJH010000006">
    <property type="protein sequence ID" value="NJC27865.1"/>
    <property type="molecule type" value="Genomic_DNA"/>
</dbReference>